<dbReference type="SUPFAM" id="SSF56601">
    <property type="entry name" value="beta-lactamase/transpeptidase-like"/>
    <property type="match status" value="1"/>
</dbReference>
<dbReference type="SUPFAM" id="SSF69189">
    <property type="entry name" value="Penicillin-binding protein associated domain"/>
    <property type="match status" value="1"/>
</dbReference>
<feature type="domain" description="Peptidase S11 D-Ala-D-Ala carboxypeptidase A C-terminal" evidence="16">
    <location>
        <begin position="252"/>
        <end position="337"/>
    </location>
</feature>
<evidence type="ECO:0000256" key="9">
    <source>
        <dbReference type="ARBA" id="ARBA00022960"/>
    </source>
</evidence>
<dbReference type="Pfam" id="PF00768">
    <property type="entry name" value="Peptidase_S11"/>
    <property type="match status" value="1"/>
</dbReference>
<comment type="catalytic activity">
    <reaction evidence="12">
        <text>Preferential cleavage: (Ac)2-L-Lys-D-Ala-|-D-Ala. Also transpeptidation of peptidyl-alanyl moieties that are N-acyl substituents of D-alanine.</text>
        <dbReference type="EC" id="3.4.16.4"/>
    </reaction>
</comment>
<keyword evidence="8" id="KW-0378">Hydrolase</keyword>
<dbReference type="RefSeq" id="WP_186968758.1">
    <property type="nucleotide sequence ID" value="NZ_JACOPK010000001.1"/>
</dbReference>
<dbReference type="InterPro" id="IPR018044">
    <property type="entry name" value="Peptidase_S11"/>
</dbReference>
<comment type="function">
    <text evidence="1">Removes C-terminal D-alanyl residues from sugar-peptide cell wall precursors.</text>
</comment>
<keyword evidence="11" id="KW-0961">Cell wall biogenesis/degradation</keyword>
<evidence type="ECO:0000256" key="3">
    <source>
        <dbReference type="ARBA" id="ARBA00007164"/>
    </source>
</evidence>
<feature type="domain" description="Peptidase S11 D-alanyl-D-alanine carboxypeptidase A N-terminal" evidence="15">
    <location>
        <begin position="18"/>
        <end position="235"/>
    </location>
</feature>
<gene>
    <name evidence="17" type="ORF">H8S02_00510</name>
</gene>
<evidence type="ECO:0000256" key="6">
    <source>
        <dbReference type="ARBA" id="ARBA00022670"/>
    </source>
</evidence>
<evidence type="ECO:0000313" key="17">
    <source>
        <dbReference type="EMBL" id="MBC5694439.1"/>
    </source>
</evidence>
<evidence type="ECO:0000256" key="14">
    <source>
        <dbReference type="SAM" id="SignalP"/>
    </source>
</evidence>
<evidence type="ECO:0000256" key="13">
    <source>
        <dbReference type="RuleBase" id="RU004016"/>
    </source>
</evidence>
<keyword evidence="18" id="KW-1185">Reference proteome</keyword>
<evidence type="ECO:0000256" key="4">
    <source>
        <dbReference type="ARBA" id="ARBA00012448"/>
    </source>
</evidence>
<comment type="pathway">
    <text evidence="2">Cell wall biogenesis; peptidoglycan biosynthesis.</text>
</comment>
<keyword evidence="6" id="KW-0645">Protease</keyword>
<evidence type="ECO:0000256" key="10">
    <source>
        <dbReference type="ARBA" id="ARBA00022984"/>
    </source>
</evidence>
<dbReference type="Gene3D" id="3.40.710.10">
    <property type="entry name" value="DD-peptidase/beta-lactamase superfamily"/>
    <property type="match status" value="1"/>
</dbReference>
<evidence type="ECO:0000256" key="2">
    <source>
        <dbReference type="ARBA" id="ARBA00004752"/>
    </source>
</evidence>
<dbReference type="InterPro" id="IPR037167">
    <property type="entry name" value="Peptidase_S11_C_sf"/>
</dbReference>
<name>A0ABR7GJE0_9FIRM</name>
<dbReference type="InterPro" id="IPR012338">
    <property type="entry name" value="Beta-lactam/transpept-like"/>
</dbReference>
<dbReference type="EMBL" id="JACOPK010000001">
    <property type="protein sequence ID" value="MBC5694439.1"/>
    <property type="molecule type" value="Genomic_DNA"/>
</dbReference>
<dbReference type="PRINTS" id="PR00725">
    <property type="entry name" value="DADACBPTASE1"/>
</dbReference>
<feature type="chain" id="PRO_5045203191" description="serine-type D-Ala-D-Ala carboxypeptidase" evidence="14">
    <location>
        <begin position="26"/>
        <end position="359"/>
    </location>
</feature>
<dbReference type="EC" id="3.4.16.4" evidence="4"/>
<reference evidence="17 18" key="1">
    <citation type="submission" date="2020-08" db="EMBL/GenBank/DDBJ databases">
        <title>Genome public.</title>
        <authorList>
            <person name="Liu C."/>
            <person name="Sun Q."/>
        </authorList>
    </citation>
    <scope>NUCLEOTIDE SEQUENCE [LARGE SCALE GENOMIC DNA]</scope>
    <source>
        <strain evidence="17 18">M2</strain>
    </source>
</reference>
<comment type="similarity">
    <text evidence="3 13">Belongs to the peptidase S11 family.</text>
</comment>
<dbReference type="InterPro" id="IPR012907">
    <property type="entry name" value="Peptidase_S11_C"/>
</dbReference>
<dbReference type="PANTHER" id="PTHR21581:SF33">
    <property type="entry name" value="D-ALANYL-D-ALANINE CARBOXYPEPTIDASE DACB"/>
    <property type="match status" value="1"/>
</dbReference>
<comment type="caution">
    <text evidence="17">The sequence shown here is derived from an EMBL/GenBank/DDBJ whole genome shotgun (WGS) entry which is preliminary data.</text>
</comment>
<evidence type="ECO:0000256" key="12">
    <source>
        <dbReference type="ARBA" id="ARBA00034000"/>
    </source>
</evidence>
<evidence type="ECO:0000259" key="15">
    <source>
        <dbReference type="Pfam" id="PF00768"/>
    </source>
</evidence>
<keyword evidence="5 17" id="KW-0121">Carboxypeptidase</keyword>
<keyword evidence="9" id="KW-0133">Cell shape</keyword>
<dbReference type="PANTHER" id="PTHR21581">
    <property type="entry name" value="D-ALANYL-D-ALANINE CARBOXYPEPTIDASE"/>
    <property type="match status" value="1"/>
</dbReference>
<organism evidence="17 18">
    <name type="scientific">Agathobaculum hominis</name>
    <dbReference type="NCBI Taxonomy" id="2763014"/>
    <lineage>
        <taxon>Bacteria</taxon>
        <taxon>Bacillati</taxon>
        <taxon>Bacillota</taxon>
        <taxon>Clostridia</taxon>
        <taxon>Eubacteriales</taxon>
        <taxon>Butyricicoccaceae</taxon>
        <taxon>Agathobaculum</taxon>
    </lineage>
</organism>
<evidence type="ECO:0000256" key="5">
    <source>
        <dbReference type="ARBA" id="ARBA00022645"/>
    </source>
</evidence>
<sequence>MKKLWLALWVCAALLPRAAALSAAAAVTMDADTGETLFAENADSRLPMASTTKIMTALVALGEGDLDRVYTVKKQYAAVEGSSMYLEEGERLTLRDTLYGLLLSSGNDAAAAVAGECGGERAFVDKMNAKARELGLTDTRFENPSGLPSDGHYTTARELAKITAAALRDPVFRDIVSTKTCTAAGRTLVNHNRLLSLYEDAIGVKTGFTRAAGRCLVSAAERNGRTVIAVTLNDPDDWNDHIALLDDAFSRYSEVTLHEKGDTLAQTQVFGGETDRAELVAESTVTAYLLPGEQDRLRRVRYGEKFCYAPVVRAAAAGTVEYRLGDAVIASDRLKYGGEVLLAQEKRGLLDRLRQRLAG</sequence>
<evidence type="ECO:0000256" key="8">
    <source>
        <dbReference type="ARBA" id="ARBA00022801"/>
    </source>
</evidence>
<evidence type="ECO:0000259" key="16">
    <source>
        <dbReference type="Pfam" id="PF07943"/>
    </source>
</evidence>
<feature type="signal peptide" evidence="14">
    <location>
        <begin position="1"/>
        <end position="25"/>
    </location>
</feature>
<accession>A0ABR7GJE0</accession>
<evidence type="ECO:0000313" key="18">
    <source>
        <dbReference type="Proteomes" id="UP000641741"/>
    </source>
</evidence>
<dbReference type="GO" id="GO:0004180">
    <property type="term" value="F:carboxypeptidase activity"/>
    <property type="evidence" value="ECO:0007669"/>
    <property type="project" value="UniProtKB-KW"/>
</dbReference>
<keyword evidence="7 14" id="KW-0732">Signal</keyword>
<evidence type="ECO:0000256" key="7">
    <source>
        <dbReference type="ARBA" id="ARBA00022729"/>
    </source>
</evidence>
<dbReference type="InterPro" id="IPR001967">
    <property type="entry name" value="Peptidase_S11_N"/>
</dbReference>
<dbReference type="Proteomes" id="UP000641741">
    <property type="component" value="Unassembled WGS sequence"/>
</dbReference>
<dbReference type="Pfam" id="PF07943">
    <property type="entry name" value="PBP5_C"/>
    <property type="match status" value="1"/>
</dbReference>
<dbReference type="Gene3D" id="2.60.410.10">
    <property type="entry name" value="D-Ala-D-Ala carboxypeptidase, C-terminal domain"/>
    <property type="match status" value="1"/>
</dbReference>
<dbReference type="InterPro" id="IPR015956">
    <property type="entry name" value="Peniciliin-bd_prot_C_sf"/>
</dbReference>
<evidence type="ECO:0000256" key="1">
    <source>
        <dbReference type="ARBA" id="ARBA00003217"/>
    </source>
</evidence>
<protein>
    <recommendedName>
        <fullName evidence="4">serine-type D-Ala-D-Ala carboxypeptidase</fullName>
        <ecNumber evidence="4">3.4.16.4</ecNumber>
    </recommendedName>
</protein>
<keyword evidence="10" id="KW-0573">Peptidoglycan synthesis</keyword>
<proteinExistence type="inferred from homology"/>
<evidence type="ECO:0000256" key="11">
    <source>
        <dbReference type="ARBA" id="ARBA00023316"/>
    </source>
</evidence>